<keyword evidence="6" id="KW-0238">DNA-binding</keyword>
<evidence type="ECO:0000256" key="8">
    <source>
        <dbReference type="ARBA" id="ARBA00023163"/>
    </source>
</evidence>
<accession>A0AA44XV46</accession>
<evidence type="ECO:0000313" key="9">
    <source>
        <dbReference type="EMBL" id="PRH39021.1"/>
    </source>
</evidence>
<name>A0AA44XV46_BURVI</name>
<evidence type="ECO:0000256" key="7">
    <source>
        <dbReference type="ARBA" id="ARBA00023159"/>
    </source>
</evidence>
<evidence type="ECO:0000256" key="1">
    <source>
        <dbReference type="ARBA" id="ARBA00022490"/>
    </source>
</evidence>
<evidence type="ECO:0000256" key="4">
    <source>
        <dbReference type="ARBA" id="ARBA00022833"/>
    </source>
</evidence>
<reference evidence="9 10" key="1">
    <citation type="submission" date="2018-03" db="EMBL/GenBank/DDBJ databases">
        <authorList>
            <person name="Nguyen K."/>
            <person name="Fouts D."/>
            <person name="Sutton G."/>
        </authorList>
    </citation>
    <scope>NUCLEOTIDE SEQUENCE [LARGE SCALE GENOMIC DNA]</scope>
    <source>
        <strain evidence="9 10">AU3578</strain>
    </source>
</reference>
<dbReference type="GO" id="GO:0045893">
    <property type="term" value="P:positive regulation of DNA-templated transcription"/>
    <property type="evidence" value="ECO:0007669"/>
    <property type="project" value="InterPro"/>
</dbReference>
<protein>
    <recommendedName>
        <fullName evidence="11">Transcriptional activator FlhC</fullName>
    </recommendedName>
</protein>
<evidence type="ECO:0000256" key="2">
    <source>
        <dbReference type="ARBA" id="ARBA00022723"/>
    </source>
</evidence>
<dbReference type="RefSeq" id="WP_059475342.1">
    <property type="nucleotide sequence ID" value="NZ_CADESV010000006.1"/>
</dbReference>
<sequence length="400" mass="46147">MHQKTPRDAYRSVERHYVPEWLTHRIQVANFDLVDHMIWLLQEAGGFNEILRVERKEIEHFTHNAQSLRNLLRTPFLMIAPTLETVEDWRGFIDETPTTLAVDELRRKLPPMRAMTRHMVEQHNRIFVDLITSVIHMNVLAAPLLGITTELANYLVSVPPYKLRLALRRMQGLPLFRWRFNTPAFWYQFTAKTLTDEMVAHHLMQTSPIRIGDLPRASGWVDLRQPREKNEMYAYAMMAYKCRASTVASLFRLNQNAMRQRYFEMHGVSSPCGNIPTSLTWFVETPHNRLHATIYTWLYRAALDAGANGPEALIATNDLYELLFDGGAVISADRGCNLTRAMAADTRLAIAPCRICRTHYVVSNNDSKIEMQHSFDCPACNNQLGPKRRVSRPRSENAQS</sequence>
<keyword evidence="8" id="KW-0804">Transcription</keyword>
<dbReference type="GO" id="GO:0044781">
    <property type="term" value="P:bacterial-type flagellum organization"/>
    <property type="evidence" value="ECO:0007669"/>
    <property type="project" value="UniProtKB-KW"/>
</dbReference>
<keyword evidence="1" id="KW-0963">Cytoplasm</keyword>
<keyword evidence="3" id="KW-1005">Bacterial flagellum biogenesis</keyword>
<dbReference type="Proteomes" id="UP000237632">
    <property type="component" value="Unassembled WGS sequence"/>
</dbReference>
<dbReference type="AlphaFoldDB" id="A0AA44XV46"/>
<gene>
    <name evidence="9" type="ORF">C6T65_28640</name>
</gene>
<proteinExistence type="predicted"/>
<dbReference type="InterPro" id="IPR007944">
    <property type="entry name" value="FlhC"/>
</dbReference>
<dbReference type="GO" id="GO:1902208">
    <property type="term" value="P:regulation of bacterial-type flagellum assembly"/>
    <property type="evidence" value="ECO:0007669"/>
    <property type="project" value="InterPro"/>
</dbReference>
<keyword evidence="2" id="KW-0479">Metal-binding</keyword>
<keyword evidence="5" id="KW-0805">Transcription regulation</keyword>
<evidence type="ECO:0000256" key="5">
    <source>
        <dbReference type="ARBA" id="ARBA00023015"/>
    </source>
</evidence>
<evidence type="ECO:0000256" key="6">
    <source>
        <dbReference type="ARBA" id="ARBA00023125"/>
    </source>
</evidence>
<evidence type="ECO:0000256" key="3">
    <source>
        <dbReference type="ARBA" id="ARBA00022795"/>
    </source>
</evidence>
<evidence type="ECO:0008006" key="11">
    <source>
        <dbReference type="Google" id="ProtNLM"/>
    </source>
</evidence>
<dbReference type="GO" id="GO:0046872">
    <property type="term" value="F:metal ion binding"/>
    <property type="evidence" value="ECO:0007669"/>
    <property type="project" value="UniProtKB-KW"/>
</dbReference>
<keyword evidence="4" id="KW-0862">Zinc</keyword>
<dbReference type="GO" id="GO:0003677">
    <property type="term" value="F:DNA binding"/>
    <property type="evidence" value="ECO:0007669"/>
    <property type="project" value="UniProtKB-KW"/>
</dbReference>
<dbReference type="SUPFAM" id="SSF160930">
    <property type="entry name" value="FlhC-like"/>
    <property type="match status" value="1"/>
</dbReference>
<dbReference type="EMBL" id="PVHK01000217">
    <property type="protein sequence ID" value="PRH39021.1"/>
    <property type="molecule type" value="Genomic_DNA"/>
</dbReference>
<evidence type="ECO:0000313" key="10">
    <source>
        <dbReference type="Proteomes" id="UP000237632"/>
    </source>
</evidence>
<organism evidence="9 10">
    <name type="scientific">Burkholderia vietnamiensis</name>
    <dbReference type="NCBI Taxonomy" id="60552"/>
    <lineage>
        <taxon>Bacteria</taxon>
        <taxon>Pseudomonadati</taxon>
        <taxon>Pseudomonadota</taxon>
        <taxon>Betaproteobacteria</taxon>
        <taxon>Burkholderiales</taxon>
        <taxon>Burkholderiaceae</taxon>
        <taxon>Burkholderia</taxon>
        <taxon>Burkholderia cepacia complex</taxon>
    </lineage>
</organism>
<comment type="caution">
    <text evidence="9">The sequence shown here is derived from an EMBL/GenBank/DDBJ whole genome shotgun (WGS) entry which is preliminary data.</text>
</comment>
<dbReference type="Pfam" id="PF05280">
    <property type="entry name" value="FlhC"/>
    <property type="match status" value="1"/>
</dbReference>
<keyword evidence="7" id="KW-0010">Activator</keyword>